<proteinExistence type="predicted"/>
<evidence type="ECO:0000313" key="2">
    <source>
        <dbReference type="EMBL" id="MPC30196.1"/>
    </source>
</evidence>
<reference evidence="2 3" key="1">
    <citation type="submission" date="2019-05" db="EMBL/GenBank/DDBJ databases">
        <title>Another draft genome of Portunus trituberculatus and its Hox gene families provides insights of decapod evolution.</title>
        <authorList>
            <person name="Jeong J.-H."/>
            <person name="Song I."/>
            <person name="Kim S."/>
            <person name="Choi T."/>
            <person name="Kim D."/>
            <person name="Ryu S."/>
            <person name="Kim W."/>
        </authorList>
    </citation>
    <scope>NUCLEOTIDE SEQUENCE [LARGE SCALE GENOMIC DNA]</scope>
    <source>
        <tissue evidence="2">Muscle</tissue>
    </source>
</reference>
<evidence type="ECO:0000313" key="3">
    <source>
        <dbReference type="Proteomes" id="UP000324222"/>
    </source>
</evidence>
<dbReference type="Proteomes" id="UP000324222">
    <property type="component" value="Unassembled WGS sequence"/>
</dbReference>
<organism evidence="2 3">
    <name type="scientific">Portunus trituberculatus</name>
    <name type="common">Swimming crab</name>
    <name type="synonym">Neptunus trituberculatus</name>
    <dbReference type="NCBI Taxonomy" id="210409"/>
    <lineage>
        <taxon>Eukaryota</taxon>
        <taxon>Metazoa</taxon>
        <taxon>Ecdysozoa</taxon>
        <taxon>Arthropoda</taxon>
        <taxon>Crustacea</taxon>
        <taxon>Multicrustacea</taxon>
        <taxon>Malacostraca</taxon>
        <taxon>Eumalacostraca</taxon>
        <taxon>Eucarida</taxon>
        <taxon>Decapoda</taxon>
        <taxon>Pleocyemata</taxon>
        <taxon>Brachyura</taxon>
        <taxon>Eubrachyura</taxon>
        <taxon>Portunoidea</taxon>
        <taxon>Portunidae</taxon>
        <taxon>Portuninae</taxon>
        <taxon>Portunus</taxon>
    </lineage>
</organism>
<evidence type="ECO:0000256" key="1">
    <source>
        <dbReference type="SAM" id="MobiDB-lite"/>
    </source>
</evidence>
<name>A0A5B7EAL1_PORTR</name>
<keyword evidence="3" id="KW-1185">Reference proteome</keyword>
<feature type="region of interest" description="Disordered" evidence="1">
    <location>
        <begin position="97"/>
        <end position="120"/>
    </location>
</feature>
<dbReference type="EMBL" id="VSRR010002210">
    <property type="protein sequence ID" value="MPC30196.1"/>
    <property type="molecule type" value="Genomic_DNA"/>
</dbReference>
<accession>A0A5B7EAL1</accession>
<dbReference type="AlphaFoldDB" id="A0A5B7EAL1"/>
<comment type="caution">
    <text evidence="2">The sequence shown here is derived from an EMBL/GenBank/DDBJ whole genome shotgun (WGS) entry which is preliminary data.</text>
</comment>
<gene>
    <name evidence="2" type="ORF">E2C01_023455</name>
</gene>
<protein>
    <submittedName>
        <fullName evidence="2">Uncharacterized protein</fullName>
    </submittedName>
</protein>
<sequence length="120" mass="13358">MLLGGAHAQACCCYSTAWDIPGKCAAPRTLPHPTHWTLVQGLQYVTVRAQLISYALLIKTLYFLRLSIFSCLRHRRFSAAEASTDRSCVPRRDPLAASGVTVPEGEMGPRQWEWQAKGNK</sequence>